<gene>
    <name evidence="2" type="ORF">HA50_21120</name>
</gene>
<dbReference type="SUPFAM" id="SSF69118">
    <property type="entry name" value="AhpD-like"/>
    <property type="match status" value="1"/>
</dbReference>
<dbReference type="AlphaFoldDB" id="A0A1X1EJM2"/>
<reference evidence="2 3" key="1">
    <citation type="journal article" date="2017" name="Antonie Van Leeuwenhoek">
        <title>Phylogenomic resolution of the bacterial genus Pantoea and its relationship with Erwinia and Tatumella.</title>
        <authorList>
            <person name="Palmer M."/>
            <person name="Steenkamp E.T."/>
            <person name="Coetzee M.P."/>
            <person name="Chan W.Y."/>
            <person name="van Zyl E."/>
            <person name="De Maayer P."/>
            <person name="Coutinho T.A."/>
            <person name="Blom J."/>
            <person name="Smits T.H."/>
            <person name="Duffy B."/>
            <person name="Venter S.N."/>
        </authorList>
    </citation>
    <scope>NUCLEOTIDE SEQUENCE [LARGE SCALE GENOMIC DNA]</scope>
    <source>
        <strain evidence="2 3">LMG 2657</strain>
    </source>
</reference>
<evidence type="ECO:0000313" key="2">
    <source>
        <dbReference type="EMBL" id="ORM89158.1"/>
    </source>
</evidence>
<evidence type="ECO:0000313" key="3">
    <source>
        <dbReference type="Proteomes" id="UP000193749"/>
    </source>
</evidence>
<accession>A0A1X1EJM2</accession>
<dbReference type="PANTHER" id="PTHR33570">
    <property type="entry name" value="4-CARBOXYMUCONOLACTONE DECARBOXYLASE FAMILY PROTEIN"/>
    <property type="match status" value="1"/>
</dbReference>
<dbReference type="GO" id="GO:0051920">
    <property type="term" value="F:peroxiredoxin activity"/>
    <property type="evidence" value="ECO:0007669"/>
    <property type="project" value="InterPro"/>
</dbReference>
<dbReference type="Proteomes" id="UP000193749">
    <property type="component" value="Unassembled WGS sequence"/>
</dbReference>
<dbReference type="PANTHER" id="PTHR33570:SF2">
    <property type="entry name" value="CARBOXYMUCONOLACTONE DECARBOXYLASE-LIKE DOMAIN-CONTAINING PROTEIN"/>
    <property type="match status" value="1"/>
</dbReference>
<protein>
    <submittedName>
        <fullName evidence="2">Carboxymuconolactone decarboxylase</fullName>
    </submittedName>
</protein>
<dbReference type="InterPro" id="IPR029032">
    <property type="entry name" value="AhpD-like"/>
</dbReference>
<dbReference type="EMBL" id="MLJI01000002">
    <property type="protein sequence ID" value="ORM89158.1"/>
    <property type="molecule type" value="Genomic_DNA"/>
</dbReference>
<dbReference type="InterPro" id="IPR003779">
    <property type="entry name" value="CMD-like"/>
</dbReference>
<name>A0A1X1EJM2_PANCY</name>
<dbReference type="Pfam" id="PF02627">
    <property type="entry name" value="CMD"/>
    <property type="match status" value="1"/>
</dbReference>
<comment type="caution">
    <text evidence="2">The sequence shown here is derived from an EMBL/GenBank/DDBJ whole genome shotgun (WGS) entry which is preliminary data.</text>
</comment>
<dbReference type="RefSeq" id="WP_084878820.1">
    <property type="nucleotide sequence ID" value="NZ_JAGGMY010000003.1"/>
</dbReference>
<dbReference type="OrthoDB" id="9801400at2"/>
<sequence>MSQTNDLTRYGRDIMDRLEPGLAAKVTDRLSDLDASLPALITDYAFGAVVGRPGLDLRMREMLTVASLVTLGNAMPQLELHMRAALNTGVTPEELLEIVIQMAVYAGVPACMNGLTAYRAAMAATGHTLPGLKGKTYE</sequence>
<dbReference type="InterPro" id="IPR052512">
    <property type="entry name" value="4CMD/NDH-1_regulator"/>
</dbReference>
<feature type="domain" description="Carboxymuconolactone decarboxylase-like" evidence="1">
    <location>
        <begin position="37"/>
        <end position="117"/>
    </location>
</feature>
<evidence type="ECO:0000259" key="1">
    <source>
        <dbReference type="Pfam" id="PF02627"/>
    </source>
</evidence>
<organism evidence="2 3">
    <name type="scientific">Pantoea cypripedii</name>
    <name type="common">Pectobacterium cypripedii</name>
    <name type="synonym">Erwinia cypripedii</name>
    <dbReference type="NCBI Taxonomy" id="55209"/>
    <lineage>
        <taxon>Bacteria</taxon>
        <taxon>Pseudomonadati</taxon>
        <taxon>Pseudomonadota</taxon>
        <taxon>Gammaproteobacteria</taxon>
        <taxon>Enterobacterales</taxon>
        <taxon>Erwiniaceae</taxon>
        <taxon>Pantoea</taxon>
    </lineage>
</organism>
<keyword evidence="3" id="KW-1185">Reference proteome</keyword>
<dbReference type="STRING" id="55209.HA50_21120"/>
<dbReference type="Gene3D" id="1.20.1290.10">
    <property type="entry name" value="AhpD-like"/>
    <property type="match status" value="1"/>
</dbReference>
<proteinExistence type="predicted"/>